<comment type="caution">
    <text evidence="2">The sequence shown here is derived from an EMBL/GenBank/DDBJ whole genome shotgun (WGS) entry which is preliminary data.</text>
</comment>
<feature type="compositionally biased region" description="Polar residues" evidence="1">
    <location>
        <begin position="66"/>
        <end position="87"/>
    </location>
</feature>
<keyword evidence="3" id="KW-1185">Reference proteome</keyword>
<feature type="region of interest" description="Disordered" evidence="1">
    <location>
        <begin position="105"/>
        <end position="130"/>
    </location>
</feature>
<gene>
    <name evidence="2" type="ORF">OXX778_LOCUS1953</name>
</gene>
<sequence length="130" mass="14650">MESLARTRQKYITVHGNSKSPSYVLAIQCLSEIWDDFDEKLIFDSFDACEETLVSLMPRTSPEPSPIQSYQNPHDTTSVISQNRTSVNQIQPQLTGRYVLREINSSQNPYPSNVDTSSIASEKVPQVAKK</sequence>
<accession>A0A813MB51</accession>
<proteinExistence type="predicted"/>
<dbReference type="Proteomes" id="UP000663879">
    <property type="component" value="Unassembled WGS sequence"/>
</dbReference>
<evidence type="ECO:0000256" key="1">
    <source>
        <dbReference type="SAM" id="MobiDB-lite"/>
    </source>
</evidence>
<evidence type="ECO:0000313" key="2">
    <source>
        <dbReference type="EMBL" id="CAF0718476.1"/>
    </source>
</evidence>
<feature type="compositionally biased region" description="Polar residues" evidence="1">
    <location>
        <begin position="105"/>
        <end position="120"/>
    </location>
</feature>
<name>A0A813MB51_9BILA</name>
<protein>
    <submittedName>
        <fullName evidence="2">Uncharacterized protein</fullName>
    </submittedName>
</protein>
<evidence type="ECO:0000313" key="3">
    <source>
        <dbReference type="Proteomes" id="UP000663879"/>
    </source>
</evidence>
<reference evidence="2" key="1">
    <citation type="submission" date="2021-02" db="EMBL/GenBank/DDBJ databases">
        <authorList>
            <person name="Nowell W R."/>
        </authorList>
    </citation>
    <scope>NUCLEOTIDE SEQUENCE</scope>
    <source>
        <strain evidence="2">Ploen Becks lab</strain>
    </source>
</reference>
<dbReference type="AlphaFoldDB" id="A0A813MB51"/>
<organism evidence="2 3">
    <name type="scientific">Brachionus calyciflorus</name>
    <dbReference type="NCBI Taxonomy" id="104777"/>
    <lineage>
        <taxon>Eukaryota</taxon>
        <taxon>Metazoa</taxon>
        <taxon>Spiralia</taxon>
        <taxon>Gnathifera</taxon>
        <taxon>Rotifera</taxon>
        <taxon>Eurotatoria</taxon>
        <taxon>Monogononta</taxon>
        <taxon>Pseudotrocha</taxon>
        <taxon>Ploima</taxon>
        <taxon>Brachionidae</taxon>
        <taxon>Brachionus</taxon>
    </lineage>
</organism>
<feature type="region of interest" description="Disordered" evidence="1">
    <location>
        <begin position="58"/>
        <end position="87"/>
    </location>
</feature>
<dbReference type="EMBL" id="CAJNOC010000139">
    <property type="protein sequence ID" value="CAF0718476.1"/>
    <property type="molecule type" value="Genomic_DNA"/>
</dbReference>